<feature type="region of interest" description="Disordered" evidence="1">
    <location>
        <begin position="191"/>
        <end position="214"/>
    </location>
</feature>
<evidence type="ECO:0000256" key="1">
    <source>
        <dbReference type="SAM" id="MobiDB-lite"/>
    </source>
</evidence>
<proteinExistence type="predicted"/>
<comment type="caution">
    <text evidence="2">The sequence shown here is derived from an EMBL/GenBank/DDBJ whole genome shotgun (WGS) entry which is preliminary data.</text>
</comment>
<organism evidence="2 3">
    <name type="scientific">Brachionus calyciflorus</name>
    <dbReference type="NCBI Taxonomy" id="104777"/>
    <lineage>
        <taxon>Eukaryota</taxon>
        <taxon>Metazoa</taxon>
        <taxon>Spiralia</taxon>
        <taxon>Gnathifera</taxon>
        <taxon>Rotifera</taxon>
        <taxon>Eurotatoria</taxon>
        <taxon>Monogononta</taxon>
        <taxon>Pseudotrocha</taxon>
        <taxon>Ploima</taxon>
        <taxon>Brachionidae</taxon>
        <taxon>Brachionus</taxon>
    </lineage>
</organism>
<dbReference type="EMBL" id="CAJNOC010013107">
    <property type="protein sequence ID" value="CAF1157193.1"/>
    <property type="molecule type" value="Genomic_DNA"/>
</dbReference>
<reference evidence="2" key="1">
    <citation type="submission" date="2021-02" db="EMBL/GenBank/DDBJ databases">
        <authorList>
            <person name="Nowell W R."/>
        </authorList>
    </citation>
    <scope>NUCLEOTIDE SEQUENCE</scope>
    <source>
        <strain evidence="2">Ploen Becks lab</strain>
    </source>
</reference>
<name>A0A814T587_9BILA</name>
<protein>
    <submittedName>
        <fullName evidence="2">Uncharacterized protein</fullName>
    </submittedName>
</protein>
<gene>
    <name evidence="2" type="ORF">OXX778_LOCUS23495</name>
</gene>
<accession>A0A814T587</accession>
<keyword evidence="3" id="KW-1185">Reference proteome</keyword>
<feature type="non-terminal residue" evidence="2">
    <location>
        <position position="214"/>
    </location>
</feature>
<dbReference type="Proteomes" id="UP000663879">
    <property type="component" value="Unassembled WGS sequence"/>
</dbReference>
<feature type="non-terminal residue" evidence="2">
    <location>
        <position position="1"/>
    </location>
</feature>
<sequence length="214" mass="24574">YLNKLVGELVKNLEEYFKATIKQWLDENIFTRKMCKDEIEKFKIGKTNEAIDENLIKILSQIDSNKHIEDICLTTLSTFRILNDICNQDLTSINNSCSHAFGMFEELIEKINNFTQKVPVSCFETQFESPIILASEIKNIYNKQNKENKESKIILKCVLFILDEDLILPSLSLAIISSKWKVYGQLKKIDLSGDSDESPHAGHFYSNPDTKIDG</sequence>
<dbReference type="AlphaFoldDB" id="A0A814T587"/>
<evidence type="ECO:0000313" key="2">
    <source>
        <dbReference type="EMBL" id="CAF1157193.1"/>
    </source>
</evidence>
<evidence type="ECO:0000313" key="3">
    <source>
        <dbReference type="Proteomes" id="UP000663879"/>
    </source>
</evidence>